<comment type="similarity">
    <text evidence="4 10">Belongs to the transaldolase family. Type 2 subfamily.</text>
</comment>
<comment type="function">
    <text evidence="1 10">Transaldolase is important for the balance of metabolites in the pentose-phosphate pathway.</text>
</comment>
<evidence type="ECO:0000256" key="1">
    <source>
        <dbReference type="ARBA" id="ARBA00003518"/>
    </source>
</evidence>
<dbReference type="EMBL" id="BAAAEU010000025">
    <property type="protein sequence ID" value="GAA0722978.1"/>
    <property type="molecule type" value="Genomic_DNA"/>
</dbReference>
<name>A0ABN1IWR7_9GAMM</name>
<keyword evidence="6 10" id="KW-0963">Cytoplasm</keyword>
<evidence type="ECO:0000256" key="6">
    <source>
        <dbReference type="ARBA" id="ARBA00022490"/>
    </source>
</evidence>
<dbReference type="InterPro" id="IPR001585">
    <property type="entry name" value="TAL/FSA"/>
</dbReference>
<dbReference type="HAMAP" id="MF_00493">
    <property type="entry name" value="Transaldolase_2"/>
    <property type="match status" value="1"/>
</dbReference>
<keyword evidence="12" id="KW-1185">Reference proteome</keyword>
<evidence type="ECO:0000256" key="2">
    <source>
        <dbReference type="ARBA" id="ARBA00004496"/>
    </source>
</evidence>
<evidence type="ECO:0000313" key="12">
    <source>
        <dbReference type="Proteomes" id="UP001501523"/>
    </source>
</evidence>
<dbReference type="NCBIfam" id="TIGR00876">
    <property type="entry name" value="tal_mycobact"/>
    <property type="match status" value="1"/>
</dbReference>
<dbReference type="Proteomes" id="UP001501523">
    <property type="component" value="Unassembled WGS sequence"/>
</dbReference>
<evidence type="ECO:0000313" key="11">
    <source>
        <dbReference type="EMBL" id="GAA0722978.1"/>
    </source>
</evidence>
<evidence type="ECO:0000256" key="7">
    <source>
        <dbReference type="ARBA" id="ARBA00022679"/>
    </source>
</evidence>
<keyword evidence="9 10" id="KW-0704">Schiff base</keyword>
<feature type="active site" description="Schiff-base intermediate with substrate" evidence="10">
    <location>
        <position position="139"/>
    </location>
</feature>
<comment type="pathway">
    <text evidence="3 10">Carbohydrate degradation; pentose phosphate pathway; D-glyceraldehyde 3-phosphate and beta-D-fructose 6-phosphate from D-ribose 5-phosphate and D-xylulose 5-phosphate (non-oxidative stage): step 2/3.</text>
</comment>
<keyword evidence="8 10" id="KW-0570">Pentose shunt</keyword>
<dbReference type="NCBIfam" id="NF002881">
    <property type="entry name" value="PRK03343.1"/>
    <property type="match status" value="1"/>
</dbReference>
<evidence type="ECO:0000256" key="3">
    <source>
        <dbReference type="ARBA" id="ARBA00004857"/>
    </source>
</evidence>
<evidence type="ECO:0000256" key="10">
    <source>
        <dbReference type="HAMAP-Rule" id="MF_00493"/>
    </source>
</evidence>
<dbReference type="RefSeq" id="WP_343793491.1">
    <property type="nucleotide sequence ID" value="NZ_BAAAEU010000025.1"/>
</dbReference>
<reference evidence="11 12" key="1">
    <citation type="journal article" date="2019" name="Int. J. Syst. Evol. Microbiol.">
        <title>The Global Catalogue of Microorganisms (GCM) 10K type strain sequencing project: providing services to taxonomists for standard genome sequencing and annotation.</title>
        <authorList>
            <consortium name="The Broad Institute Genomics Platform"/>
            <consortium name="The Broad Institute Genome Sequencing Center for Infectious Disease"/>
            <person name="Wu L."/>
            <person name="Ma J."/>
        </authorList>
    </citation>
    <scope>NUCLEOTIDE SEQUENCE [LARGE SCALE GENOMIC DNA]</scope>
    <source>
        <strain evidence="11 12">JCM 15421</strain>
    </source>
</reference>
<comment type="caution">
    <text evidence="11">The sequence shown here is derived from an EMBL/GenBank/DDBJ whole genome shotgun (WGS) entry which is preliminary data.</text>
</comment>
<accession>A0ABN1IWR7</accession>
<dbReference type="EC" id="2.2.1.2" evidence="5 10"/>
<dbReference type="InterPro" id="IPR013785">
    <property type="entry name" value="Aldolase_TIM"/>
</dbReference>
<evidence type="ECO:0000256" key="9">
    <source>
        <dbReference type="ARBA" id="ARBA00023270"/>
    </source>
</evidence>
<organism evidence="11 12">
    <name type="scientific">Dokdonella soli</name>
    <dbReference type="NCBI Taxonomy" id="529810"/>
    <lineage>
        <taxon>Bacteria</taxon>
        <taxon>Pseudomonadati</taxon>
        <taxon>Pseudomonadota</taxon>
        <taxon>Gammaproteobacteria</taxon>
        <taxon>Lysobacterales</taxon>
        <taxon>Rhodanobacteraceae</taxon>
        <taxon>Dokdonella</taxon>
    </lineage>
</organism>
<dbReference type="PANTHER" id="PTHR10683:SF31">
    <property type="entry name" value="TRANSALDOLASE"/>
    <property type="match status" value="1"/>
</dbReference>
<sequence length="362" mass="38648">MNTTRQLHDLGQSLWLDNITREILDNGTLRRYIDEFSVTGLTSNPTIFDEAIGNSGAYDAAIHAKTAAGKSGEALFMELALEDLRRAADLFRPVFDATAGVDGWVSMEVSPLLASDTQGSIDAALRIHAQAARANLFVKIPGTPEGLPAIEESIYAGVPVNVTLLFSREHYLAAAEAYLRGIERRIAAGRDPKVASVASLFISRWDKAVADKVPAELRNRLGIAIGGRTYCAYRELLASPRWNKLAEAGAIPQRLLWASTGTKDPNASDTLYVEALAAPDTIGTMPEKTLHALSDHGSVRGAMAADGGDAEAVLAQFAHAGVDVDALAVQLQSEGAASFVKSWTQLLQRIADKRAALADANA</sequence>
<dbReference type="InterPro" id="IPR004732">
    <property type="entry name" value="Transaldolase_2"/>
</dbReference>
<evidence type="ECO:0000256" key="8">
    <source>
        <dbReference type="ARBA" id="ARBA00023126"/>
    </source>
</evidence>
<evidence type="ECO:0000256" key="5">
    <source>
        <dbReference type="ARBA" id="ARBA00013151"/>
    </source>
</evidence>
<evidence type="ECO:0000256" key="4">
    <source>
        <dbReference type="ARBA" id="ARBA00008426"/>
    </source>
</evidence>
<dbReference type="Pfam" id="PF00923">
    <property type="entry name" value="TAL_FSA"/>
    <property type="match status" value="1"/>
</dbReference>
<dbReference type="Gene3D" id="3.20.20.70">
    <property type="entry name" value="Aldolase class I"/>
    <property type="match status" value="1"/>
</dbReference>
<dbReference type="PIRSF" id="PIRSF036915">
    <property type="entry name" value="Trnald_Bac_Plnt"/>
    <property type="match status" value="1"/>
</dbReference>
<comment type="subcellular location">
    <subcellularLocation>
        <location evidence="2 10">Cytoplasm</location>
    </subcellularLocation>
</comment>
<proteinExistence type="inferred from homology"/>
<comment type="catalytic activity">
    <reaction evidence="10">
        <text>D-sedoheptulose 7-phosphate + D-glyceraldehyde 3-phosphate = D-erythrose 4-phosphate + beta-D-fructose 6-phosphate</text>
        <dbReference type="Rhea" id="RHEA:17053"/>
        <dbReference type="ChEBI" id="CHEBI:16897"/>
        <dbReference type="ChEBI" id="CHEBI:57483"/>
        <dbReference type="ChEBI" id="CHEBI:57634"/>
        <dbReference type="ChEBI" id="CHEBI:59776"/>
        <dbReference type="EC" id="2.2.1.2"/>
    </reaction>
</comment>
<dbReference type="CDD" id="cd00955">
    <property type="entry name" value="Transaldolase_like"/>
    <property type="match status" value="1"/>
</dbReference>
<protein>
    <recommendedName>
        <fullName evidence="5 10">Transaldolase</fullName>
        <ecNumber evidence="5 10">2.2.1.2</ecNumber>
    </recommendedName>
</protein>
<gene>
    <name evidence="10 11" type="primary">tal</name>
    <name evidence="11" type="ORF">GCM10009105_34540</name>
</gene>
<dbReference type="SUPFAM" id="SSF51569">
    <property type="entry name" value="Aldolase"/>
    <property type="match status" value="1"/>
</dbReference>
<dbReference type="PANTHER" id="PTHR10683">
    <property type="entry name" value="TRANSALDOLASE"/>
    <property type="match status" value="1"/>
</dbReference>
<keyword evidence="7 10" id="KW-0808">Transferase</keyword>